<protein>
    <submittedName>
        <fullName evidence="1">Uncharacterized protein</fullName>
    </submittedName>
</protein>
<accession>A0A834MP60</accession>
<dbReference type="AlphaFoldDB" id="A0A834MP60"/>
<organism evidence="1 2">
    <name type="scientific">Rhynchophorus ferrugineus</name>
    <name type="common">Red palm weevil</name>
    <name type="synonym">Curculio ferrugineus</name>
    <dbReference type="NCBI Taxonomy" id="354439"/>
    <lineage>
        <taxon>Eukaryota</taxon>
        <taxon>Metazoa</taxon>
        <taxon>Ecdysozoa</taxon>
        <taxon>Arthropoda</taxon>
        <taxon>Hexapoda</taxon>
        <taxon>Insecta</taxon>
        <taxon>Pterygota</taxon>
        <taxon>Neoptera</taxon>
        <taxon>Endopterygota</taxon>
        <taxon>Coleoptera</taxon>
        <taxon>Polyphaga</taxon>
        <taxon>Cucujiformia</taxon>
        <taxon>Curculionidae</taxon>
        <taxon>Dryophthorinae</taxon>
        <taxon>Rhynchophorus</taxon>
    </lineage>
</organism>
<dbReference type="EMBL" id="JAACXV010000021">
    <property type="protein sequence ID" value="KAF7286784.1"/>
    <property type="molecule type" value="Genomic_DNA"/>
</dbReference>
<dbReference type="Proteomes" id="UP000625711">
    <property type="component" value="Unassembled WGS sequence"/>
</dbReference>
<sequence>MGKLSGPIRDQILNSNIPHTSYMIPNQNIKTQRPKVDLYGAASDRPYLDRRAIVVRSTRSDEDHDIGGIAQGVIS</sequence>
<evidence type="ECO:0000313" key="2">
    <source>
        <dbReference type="Proteomes" id="UP000625711"/>
    </source>
</evidence>
<name>A0A834MP60_RHYFE</name>
<keyword evidence="2" id="KW-1185">Reference proteome</keyword>
<evidence type="ECO:0000313" key="1">
    <source>
        <dbReference type="EMBL" id="KAF7286784.1"/>
    </source>
</evidence>
<proteinExistence type="predicted"/>
<gene>
    <name evidence="1" type="ORF">GWI33_004190</name>
</gene>
<reference evidence="1" key="1">
    <citation type="submission" date="2020-08" db="EMBL/GenBank/DDBJ databases">
        <title>Genome sequencing and assembly of the red palm weevil Rhynchophorus ferrugineus.</title>
        <authorList>
            <person name="Dias G.B."/>
            <person name="Bergman C.M."/>
            <person name="Manee M."/>
        </authorList>
    </citation>
    <scope>NUCLEOTIDE SEQUENCE</scope>
    <source>
        <strain evidence="1">AA-2017</strain>
        <tissue evidence="1">Whole larva</tissue>
    </source>
</reference>
<comment type="caution">
    <text evidence="1">The sequence shown here is derived from an EMBL/GenBank/DDBJ whole genome shotgun (WGS) entry which is preliminary data.</text>
</comment>